<dbReference type="AlphaFoldDB" id="A0A2W5IEV1"/>
<accession>A0A2W5IEV1</accession>
<dbReference type="PIRSF" id="PIRSF028754">
    <property type="entry name" value="UCP028754"/>
    <property type="match status" value="1"/>
</dbReference>
<dbReference type="InterPro" id="IPR008492">
    <property type="entry name" value="Rv2714-like"/>
</dbReference>
<feature type="coiled-coil region" evidence="1">
    <location>
        <begin position="245"/>
        <end position="293"/>
    </location>
</feature>
<dbReference type="InterPro" id="IPR038389">
    <property type="entry name" value="PSMG2_sf"/>
</dbReference>
<dbReference type="Gene3D" id="1.10.287.100">
    <property type="match status" value="1"/>
</dbReference>
<dbReference type="Gene3D" id="3.40.50.10900">
    <property type="entry name" value="PAC-like subunit"/>
    <property type="match status" value="1"/>
</dbReference>
<dbReference type="InterPro" id="IPR019151">
    <property type="entry name" value="Proteasome_assmbl_chaperone_2"/>
</dbReference>
<protein>
    <recommendedName>
        <fullName evidence="4">PAC2 family protein</fullName>
    </recommendedName>
</protein>
<evidence type="ECO:0000313" key="2">
    <source>
        <dbReference type="EMBL" id="PZP89868.1"/>
    </source>
</evidence>
<keyword evidence="1" id="KW-0175">Coiled coil</keyword>
<evidence type="ECO:0000256" key="1">
    <source>
        <dbReference type="SAM" id="Coils"/>
    </source>
</evidence>
<evidence type="ECO:0008006" key="4">
    <source>
        <dbReference type="Google" id="ProtNLM"/>
    </source>
</evidence>
<dbReference type="Pfam" id="PF09754">
    <property type="entry name" value="PAC2"/>
    <property type="match status" value="1"/>
</dbReference>
<comment type="caution">
    <text evidence="2">The sequence shown here is derived from an EMBL/GenBank/DDBJ whole genome shotgun (WGS) entry which is preliminary data.</text>
</comment>
<reference evidence="2 3" key="1">
    <citation type="submission" date="2017-08" db="EMBL/GenBank/DDBJ databases">
        <title>Infants hospitalized years apart are colonized by the same room-sourced microbial strains.</title>
        <authorList>
            <person name="Brooks B."/>
            <person name="Olm M.R."/>
            <person name="Firek B.A."/>
            <person name="Baker R."/>
            <person name="Thomas B.C."/>
            <person name="Morowitz M.J."/>
            <person name="Banfield J.F."/>
        </authorList>
    </citation>
    <scope>NUCLEOTIDE SEQUENCE [LARGE SCALE GENOMIC DNA]</scope>
    <source>
        <strain evidence="2">S2_006_000_R1_57</strain>
    </source>
</reference>
<gene>
    <name evidence="2" type="ORF">DI579_01530</name>
</gene>
<proteinExistence type="predicted"/>
<dbReference type="SUPFAM" id="SSF159659">
    <property type="entry name" value="Cgl1923-like"/>
    <property type="match status" value="1"/>
</dbReference>
<dbReference type="EMBL" id="QFOZ01000001">
    <property type="protein sequence ID" value="PZP89868.1"/>
    <property type="molecule type" value="Genomic_DNA"/>
</dbReference>
<evidence type="ECO:0000313" key="3">
    <source>
        <dbReference type="Proteomes" id="UP000248606"/>
    </source>
</evidence>
<organism evidence="2 3">
    <name type="scientific">Lawsonella clevelandensis</name>
    <dbReference type="NCBI Taxonomy" id="1528099"/>
    <lineage>
        <taxon>Bacteria</taxon>
        <taxon>Bacillati</taxon>
        <taxon>Actinomycetota</taxon>
        <taxon>Actinomycetes</taxon>
        <taxon>Mycobacteriales</taxon>
        <taxon>Lawsonellaceae</taxon>
        <taxon>Lawsonella</taxon>
    </lineage>
</organism>
<dbReference type="Proteomes" id="UP000248606">
    <property type="component" value="Unassembled WGS sequence"/>
</dbReference>
<sequence>MLVIESANLFVRLERSDDMPDSLYQLHFPRPTLPDGVDNVPFVHGLTGFVDAGDALLITTQHLLGSLEKELVAQFTADAIIEYTNRRPALLMCDGKLEACHPHDLQLWMLYDNTGHPFLLLEGAEPDLYWDQLARELSSILSSYGVTQIIGLCSAAMGIPHTRQAPCFHHGSQHYESDDISQWEGSMRFPASFDAYLDYSLQEENFHIDGFTSQVPNYLAQSRYSPAAVQLLHVLQSFGHLSIPIGALEKDADKLMNDVNEQIDDNPELVAVVRAMEETYDSFKEEHERKKTAEADLKIFAEDIKNSDKLGAELEKFLSQVDSRTDPPHEEGDA</sequence>
<name>A0A2W5IEV1_9ACTN</name>